<gene>
    <name evidence="1" type="ORF">OUZ56_003887</name>
</gene>
<reference evidence="1 2" key="1">
    <citation type="journal article" date="2023" name="Nucleic Acids Res.">
        <title>The hologenome of Daphnia magna reveals possible DNA methylation and microbiome-mediated evolution of the host genome.</title>
        <authorList>
            <person name="Chaturvedi A."/>
            <person name="Li X."/>
            <person name="Dhandapani V."/>
            <person name="Marshall H."/>
            <person name="Kissane S."/>
            <person name="Cuenca-Cambronero M."/>
            <person name="Asole G."/>
            <person name="Calvet F."/>
            <person name="Ruiz-Romero M."/>
            <person name="Marangio P."/>
            <person name="Guigo R."/>
            <person name="Rago D."/>
            <person name="Mirbahai L."/>
            <person name="Eastwood N."/>
            <person name="Colbourne J.K."/>
            <person name="Zhou J."/>
            <person name="Mallon E."/>
            <person name="Orsini L."/>
        </authorList>
    </citation>
    <scope>NUCLEOTIDE SEQUENCE [LARGE SCALE GENOMIC DNA]</scope>
    <source>
        <strain evidence="1">LRV0_1</strain>
    </source>
</reference>
<comment type="caution">
    <text evidence="1">The sequence shown here is derived from an EMBL/GenBank/DDBJ whole genome shotgun (WGS) entry which is preliminary data.</text>
</comment>
<sequence>MNCLRLSVRDGEFIQPAAQSREECAASLSALSFFVVVAYDTLMDGRQKRIAECVPTRNNTTDINCYEKKK</sequence>
<name>A0ABQ9YN35_9CRUS</name>
<organism evidence="1 2">
    <name type="scientific">Daphnia magna</name>
    <dbReference type="NCBI Taxonomy" id="35525"/>
    <lineage>
        <taxon>Eukaryota</taxon>
        <taxon>Metazoa</taxon>
        <taxon>Ecdysozoa</taxon>
        <taxon>Arthropoda</taxon>
        <taxon>Crustacea</taxon>
        <taxon>Branchiopoda</taxon>
        <taxon>Diplostraca</taxon>
        <taxon>Cladocera</taxon>
        <taxon>Anomopoda</taxon>
        <taxon>Daphniidae</taxon>
        <taxon>Daphnia</taxon>
    </lineage>
</organism>
<protein>
    <submittedName>
        <fullName evidence="1">Uncharacterized protein</fullName>
    </submittedName>
</protein>
<keyword evidence="2" id="KW-1185">Reference proteome</keyword>
<evidence type="ECO:0000313" key="2">
    <source>
        <dbReference type="Proteomes" id="UP001234178"/>
    </source>
</evidence>
<evidence type="ECO:0000313" key="1">
    <source>
        <dbReference type="EMBL" id="KAK4002028.1"/>
    </source>
</evidence>
<dbReference type="EMBL" id="JAOYFB010000001">
    <property type="protein sequence ID" value="KAK4002028.1"/>
    <property type="molecule type" value="Genomic_DNA"/>
</dbReference>
<proteinExistence type="predicted"/>
<accession>A0ABQ9YN35</accession>
<dbReference type="Proteomes" id="UP001234178">
    <property type="component" value="Unassembled WGS sequence"/>
</dbReference>